<dbReference type="EMBL" id="CP099534">
    <property type="protein sequence ID" value="UYK88802.1"/>
    <property type="molecule type" value="Genomic_DNA"/>
</dbReference>
<keyword evidence="1" id="KW-0732">Signal</keyword>
<proteinExistence type="predicted"/>
<organism evidence="2 3">
    <name type="scientific">Xanthomonas sacchari</name>
    <dbReference type="NCBI Taxonomy" id="56458"/>
    <lineage>
        <taxon>Bacteria</taxon>
        <taxon>Pseudomonadati</taxon>
        <taxon>Pseudomonadota</taxon>
        <taxon>Gammaproteobacteria</taxon>
        <taxon>Lysobacterales</taxon>
        <taxon>Lysobacteraceae</taxon>
        <taxon>Xanthomonas</taxon>
    </lineage>
</organism>
<feature type="signal peptide" evidence="1">
    <location>
        <begin position="1"/>
        <end position="21"/>
    </location>
</feature>
<sequence length="159" mass="16981">MKNVYGLLGAFLSVVSFGASAGVVTDRVDNIFIQCSSCAIAKNTDVTLGYVKVALSAYASAASSKGWGPVSVGDQVQIEKYNQTPGGYMLVDHYYAVKNLPVNSFDDLIDEGVERDSDVRALPARAQEEASLKGDLANFVESFADSGGVTTIYGFFRQN</sequence>
<dbReference type="AlphaFoldDB" id="A0AA46SUJ3"/>
<gene>
    <name evidence="2" type="ORF">NG824_20450</name>
</gene>
<protein>
    <submittedName>
        <fullName evidence="2">Uncharacterized protein</fullName>
    </submittedName>
</protein>
<accession>A0AA46SUJ3</accession>
<evidence type="ECO:0000313" key="2">
    <source>
        <dbReference type="EMBL" id="UYK88802.1"/>
    </source>
</evidence>
<dbReference type="Proteomes" id="UP001164392">
    <property type="component" value="Chromosome"/>
</dbReference>
<evidence type="ECO:0000313" key="3">
    <source>
        <dbReference type="Proteomes" id="UP001164392"/>
    </source>
</evidence>
<feature type="chain" id="PRO_5041431068" evidence="1">
    <location>
        <begin position="22"/>
        <end position="159"/>
    </location>
</feature>
<evidence type="ECO:0000256" key="1">
    <source>
        <dbReference type="SAM" id="SignalP"/>
    </source>
</evidence>
<dbReference type="RefSeq" id="WP_157835398.1">
    <property type="nucleotide sequence ID" value="NZ_CP099534.1"/>
</dbReference>
<name>A0AA46SUJ3_9XANT</name>
<reference evidence="2" key="1">
    <citation type="submission" date="2022-06" db="EMBL/GenBank/DDBJ databases">
        <title>Dynamics of rice microbiomes reveals core vertical transmitted seed endophytes.</title>
        <authorList>
            <person name="Liao K."/>
            <person name="Zhang X."/>
        </authorList>
    </citation>
    <scope>NUCLEOTIDE SEQUENCE</scope>
    <source>
        <strain evidence="2">JR3-14</strain>
    </source>
</reference>